<comment type="similarity">
    <text evidence="1">Belongs to the LysR transcriptional regulatory family.</text>
</comment>
<keyword evidence="2" id="KW-0805">Transcription regulation</keyword>
<dbReference type="Pfam" id="PF00126">
    <property type="entry name" value="HTH_1"/>
    <property type="match status" value="1"/>
</dbReference>
<dbReference type="InterPro" id="IPR036390">
    <property type="entry name" value="WH_DNA-bd_sf"/>
</dbReference>
<reference evidence="6 7" key="1">
    <citation type="submission" date="2014-10" db="EMBL/GenBank/DDBJ databases">
        <title>Genome sequence of Ponticoccus sp. strain UMTAT08 isolated from clonal culture of toxic dinoflagellate Alexandrium tamiyavanichii.</title>
        <authorList>
            <person name="Gan H.Y."/>
            <person name="Muhd D.-D."/>
            <person name="Mohd Noor M.E."/>
            <person name="Yeong Y.S."/>
            <person name="Usup G."/>
        </authorList>
    </citation>
    <scope>NUCLEOTIDE SEQUENCE [LARGE SCALE GENOMIC DNA]</scope>
    <source>
        <strain evidence="6 7">UMTAT08</strain>
    </source>
</reference>
<dbReference type="InterPro" id="IPR000847">
    <property type="entry name" value="LysR_HTH_N"/>
</dbReference>
<gene>
    <name evidence="6" type="ORF">OA50_02550</name>
</gene>
<dbReference type="Proteomes" id="UP000030960">
    <property type="component" value="Unassembled WGS sequence"/>
</dbReference>
<keyword evidence="7" id="KW-1185">Reference proteome</keyword>
<dbReference type="RefSeq" id="WP_082024638.1">
    <property type="nucleotide sequence ID" value="NZ_JSUQ01000009.1"/>
</dbReference>
<evidence type="ECO:0000313" key="6">
    <source>
        <dbReference type="EMBL" id="KHQ53005.1"/>
    </source>
</evidence>
<accession>A0A0B3RPD8</accession>
<comment type="caution">
    <text evidence="6">The sequence shown here is derived from an EMBL/GenBank/DDBJ whole genome shotgun (WGS) entry which is preliminary data.</text>
</comment>
<dbReference type="SUPFAM" id="SSF46785">
    <property type="entry name" value="Winged helix' DNA-binding domain"/>
    <property type="match status" value="1"/>
</dbReference>
<evidence type="ECO:0000259" key="5">
    <source>
        <dbReference type="PROSITE" id="PS50931"/>
    </source>
</evidence>
<dbReference type="EMBL" id="JSUQ01000009">
    <property type="protein sequence ID" value="KHQ53005.1"/>
    <property type="molecule type" value="Genomic_DNA"/>
</dbReference>
<evidence type="ECO:0000256" key="1">
    <source>
        <dbReference type="ARBA" id="ARBA00009437"/>
    </source>
</evidence>
<dbReference type="AlphaFoldDB" id="A0A0B3RPD8"/>
<dbReference type="InterPro" id="IPR036388">
    <property type="entry name" value="WH-like_DNA-bd_sf"/>
</dbReference>
<dbReference type="SUPFAM" id="SSF53850">
    <property type="entry name" value="Periplasmic binding protein-like II"/>
    <property type="match status" value="1"/>
</dbReference>
<dbReference type="PROSITE" id="PS50931">
    <property type="entry name" value="HTH_LYSR"/>
    <property type="match status" value="1"/>
</dbReference>
<dbReference type="GO" id="GO:0003700">
    <property type="term" value="F:DNA-binding transcription factor activity"/>
    <property type="evidence" value="ECO:0007669"/>
    <property type="project" value="InterPro"/>
</dbReference>
<keyword evidence="3" id="KW-0238">DNA-binding</keyword>
<evidence type="ECO:0000256" key="4">
    <source>
        <dbReference type="ARBA" id="ARBA00023163"/>
    </source>
</evidence>
<dbReference type="InterPro" id="IPR050950">
    <property type="entry name" value="HTH-type_LysR_regulators"/>
</dbReference>
<feature type="domain" description="HTH lysR-type" evidence="5">
    <location>
        <begin position="1"/>
        <end position="60"/>
    </location>
</feature>
<dbReference type="STRING" id="561184.SAMN05216376_110160"/>
<protein>
    <submittedName>
        <fullName evidence="6">LysR family transcriptional regulator</fullName>
    </submittedName>
</protein>
<keyword evidence="4" id="KW-0804">Transcription</keyword>
<dbReference type="GO" id="GO:0005829">
    <property type="term" value="C:cytosol"/>
    <property type="evidence" value="ECO:0007669"/>
    <property type="project" value="TreeGrafter"/>
</dbReference>
<dbReference type="Gene3D" id="1.10.10.10">
    <property type="entry name" value="Winged helix-like DNA-binding domain superfamily/Winged helix DNA-binding domain"/>
    <property type="match status" value="1"/>
</dbReference>
<dbReference type="Pfam" id="PF03466">
    <property type="entry name" value="LysR_substrate"/>
    <property type="match status" value="1"/>
</dbReference>
<organism evidence="6 7">
    <name type="scientific">Mameliella alba</name>
    <dbReference type="NCBI Taxonomy" id="561184"/>
    <lineage>
        <taxon>Bacteria</taxon>
        <taxon>Pseudomonadati</taxon>
        <taxon>Pseudomonadota</taxon>
        <taxon>Alphaproteobacteria</taxon>
        <taxon>Rhodobacterales</taxon>
        <taxon>Roseobacteraceae</taxon>
        <taxon>Mameliella</taxon>
    </lineage>
</organism>
<dbReference type="Gene3D" id="3.40.190.290">
    <property type="match status" value="1"/>
</dbReference>
<dbReference type="OrthoDB" id="5297263at2"/>
<dbReference type="PANTHER" id="PTHR30419:SF30">
    <property type="entry name" value="LYSR FAMILY TRANSCRIPTIONAL REGULATOR"/>
    <property type="match status" value="1"/>
</dbReference>
<evidence type="ECO:0000256" key="3">
    <source>
        <dbReference type="ARBA" id="ARBA00023125"/>
    </source>
</evidence>
<name>A0A0B3RPD8_9RHOB</name>
<evidence type="ECO:0000313" key="7">
    <source>
        <dbReference type="Proteomes" id="UP000030960"/>
    </source>
</evidence>
<sequence length="307" mass="33649">MNTNIQHIEMLLAVERAGSIRAASKMLGKTQPAVTKALRQAEAELGAAIFKRAPSGVVVTEDGKPILRRARVIQSELRKMQEEVDQRRGLGTGRLNVTVSPLAATRLISGTLKRFQRRFPNVHVQISGGHEPIAFGPVRDGQVDIVIGPEPQAADVAGLSTSFLIETPISVITGRNSRWVGETRLSELAKGDWLMIGTRARLPYLRRHFTKLGLEPPDPKVTSDSIFSVLSLIEESDYLCTYPGRILEQTAARWRIAALEVDPPLMSARIAVITSSERPPTPALQYFVDCVQQVSSNLFGPGDAKKL</sequence>
<dbReference type="GO" id="GO:0003677">
    <property type="term" value="F:DNA binding"/>
    <property type="evidence" value="ECO:0007669"/>
    <property type="project" value="UniProtKB-KW"/>
</dbReference>
<dbReference type="InterPro" id="IPR005119">
    <property type="entry name" value="LysR_subst-bd"/>
</dbReference>
<dbReference type="PANTHER" id="PTHR30419">
    <property type="entry name" value="HTH-TYPE TRANSCRIPTIONAL REGULATOR YBHD"/>
    <property type="match status" value="1"/>
</dbReference>
<evidence type="ECO:0000256" key="2">
    <source>
        <dbReference type="ARBA" id="ARBA00023015"/>
    </source>
</evidence>
<proteinExistence type="inferred from homology"/>